<comment type="caution">
    <text evidence="6">The sequence shown here is derived from an EMBL/GenBank/DDBJ whole genome shotgun (WGS) entry which is preliminary data.</text>
</comment>
<dbReference type="AlphaFoldDB" id="A0A7W3RLL0"/>
<dbReference type="InterPro" id="IPR052189">
    <property type="entry name" value="L-asp_N-monooxygenase_NS-form"/>
</dbReference>
<protein>
    <submittedName>
        <fullName evidence="6">Methylaspartate mutase epsilon subunit</fullName>
        <ecNumber evidence="6">5.4.99.1</ecNumber>
    </submittedName>
</protein>
<dbReference type="EC" id="5.4.99.1" evidence="6"/>
<dbReference type="Pfam" id="PF06368">
    <property type="entry name" value="Met_asp_mut_E"/>
    <property type="match status" value="1"/>
</dbReference>
<evidence type="ECO:0000259" key="5">
    <source>
        <dbReference type="Pfam" id="PF13454"/>
    </source>
</evidence>
<sequence length="1136" mass="120690">MSANRRQSRPDTHSLGSPDTHSLSRPDTHSLGSPDTHSPSHPDTHSQGSPDMQSYVERAAQAGQLVVQPRMGMSDPERMAEGLAAVTAARARTLGTLTIDSYTRVEDMAGAQAALAEGRALNGFPLVNHGPRVTAEVARAADGIPVQVRHGSARPAHIFEAMIEAGLSASEGGPVSYCLPYSRLPLAEAVPAWTDATQQLAEQADDHGMRAHLETFGGCMLGQMCPPSLLVAISVLEAMFFARNGVTSVSLSYAQQTNAVQDIEALAALHHLAELFLPSSVARHVVLYTYMGVYPATEAGAELLLDSSAQIAVRGGAQRLIVKTVAEAHRIPTVPENIAALERAARVSRQALQDDCPLPWARQVDYETIYSEALRLITSVLDHGTDIGAGLRAAFASGVLDVPFCLHRDNAGVARGAIGDDGRLVWSGTGAMPLPVTGGTRHAVTSSRLLGMLRYTADAHDRAAAALTRKRAEALATRGDEAIDSHADSDAEGVAGGIAEDAAAHRVAVIGSGPRGLAVVERLVARLREETPERAVEITLIDKDQVGAGRIWRTDQNPAFLMNTACGEVTMFSGPSDGGPARAGAGPSLGQWWAGAEDLVYPGPNAYAPRALYGRYLQFFLQAVQDSLPDRATLRRYEGHVVALQRAGGAWQLRCADGELLHADRVVLATGHPLTELTADQSRFADFAAGRPELTYIRGDSAADMPLDRIAPGARVAVLGMGLTFYDIVAALTTSRGGQFSEGPGKVLRYLPSGLEPVLVAGSRSGVPLPARGLNQKGPLWRYTARLFTPERIAALRAEGTPLDFRLQIWPWLHAEMQLVHYATAVRARLGADREREFLIRTAALVENAGADGAEKIIRTAAAELGIDGPAPLDIDALARPFAGRTFESPAEFTEAIGELIDEDLAHAGQGNLDGPRKAALDVLRDVRGTIRAAVDFDGLTAASHRDDFLGRLAPLSSFLAAGPPAQRLRQTRALLEAGVLRVAGPSVEFAPDEASGRFTVRSPQVEGSLEHCEVLVDARIPAPDLGRDTAPLTRQLLDSGLWTPWANEQGDGGRVAGGVATTASPYRPVTATGAAAEGVYVLGIPSEGQRWFMQVGSARPGPWTDFTRDADAIARDALAALPRPAAHRTLEGTRR</sequence>
<feature type="region of interest" description="Disordered" evidence="4">
    <location>
        <begin position="1"/>
        <end position="51"/>
    </location>
</feature>
<keyword evidence="1" id="KW-0846">Cobalamin</keyword>
<feature type="domain" description="FAD-dependent urate hydroxylase HpyO/Asp monooxygenase CreE-like FAD/NAD(P)-binding" evidence="5">
    <location>
        <begin position="508"/>
        <end position="672"/>
    </location>
</feature>
<dbReference type="GeneID" id="93981928"/>
<dbReference type="GO" id="GO:0019670">
    <property type="term" value="P:anaerobic L-glutamate catabolic process"/>
    <property type="evidence" value="ECO:0007669"/>
    <property type="project" value="InterPro"/>
</dbReference>
<evidence type="ECO:0000256" key="2">
    <source>
        <dbReference type="ARBA" id="ARBA00023235"/>
    </source>
</evidence>
<keyword evidence="2 6" id="KW-0413">Isomerase</keyword>
<dbReference type="RefSeq" id="WP_259408696.1">
    <property type="nucleotide sequence ID" value="NZ_BAAAHW010000036.1"/>
</dbReference>
<dbReference type="InterPro" id="IPR006396">
    <property type="entry name" value="Glu_mut_E"/>
</dbReference>
<dbReference type="Proteomes" id="UP000577386">
    <property type="component" value="Unassembled WGS sequence"/>
</dbReference>
<dbReference type="InterPro" id="IPR016176">
    <property type="entry name" value="Cbl-dep_enz_cat"/>
</dbReference>
<keyword evidence="3" id="KW-0170">Cobalt</keyword>
<dbReference type="InterPro" id="IPR036188">
    <property type="entry name" value="FAD/NAD-bd_sf"/>
</dbReference>
<dbReference type="EMBL" id="JACJIJ010000002">
    <property type="protein sequence ID" value="MBA9054196.1"/>
    <property type="molecule type" value="Genomic_DNA"/>
</dbReference>
<gene>
    <name evidence="6" type="ORF">HDA42_003374</name>
</gene>
<evidence type="ECO:0000313" key="7">
    <source>
        <dbReference type="Proteomes" id="UP000577386"/>
    </source>
</evidence>
<evidence type="ECO:0000256" key="4">
    <source>
        <dbReference type="SAM" id="MobiDB-lite"/>
    </source>
</evidence>
<dbReference type="SUPFAM" id="SSF51703">
    <property type="entry name" value="Cobalamin (vitamin B12)-dependent enzymes"/>
    <property type="match status" value="1"/>
</dbReference>
<organism evidence="6 7">
    <name type="scientific">Streptomyces murinus</name>
    <dbReference type="NCBI Taxonomy" id="33900"/>
    <lineage>
        <taxon>Bacteria</taxon>
        <taxon>Bacillati</taxon>
        <taxon>Actinomycetota</taxon>
        <taxon>Actinomycetes</taxon>
        <taxon>Kitasatosporales</taxon>
        <taxon>Streptomycetaceae</taxon>
        <taxon>Streptomyces</taxon>
    </lineage>
</organism>
<dbReference type="Gene3D" id="3.20.20.240">
    <property type="entry name" value="Methylmalonyl-CoA mutase"/>
    <property type="match status" value="1"/>
</dbReference>
<evidence type="ECO:0000313" key="6">
    <source>
        <dbReference type="EMBL" id="MBA9054196.1"/>
    </source>
</evidence>
<dbReference type="PANTHER" id="PTHR40254:SF1">
    <property type="entry name" value="BLR0577 PROTEIN"/>
    <property type="match status" value="1"/>
</dbReference>
<evidence type="ECO:0000256" key="1">
    <source>
        <dbReference type="ARBA" id="ARBA00022628"/>
    </source>
</evidence>
<dbReference type="GO" id="GO:0050097">
    <property type="term" value="F:methylaspartate mutase activity"/>
    <property type="evidence" value="ECO:0007669"/>
    <property type="project" value="UniProtKB-EC"/>
</dbReference>
<dbReference type="InterPro" id="IPR038732">
    <property type="entry name" value="HpyO/CreE_NAD-binding"/>
</dbReference>
<accession>A0A7W3RLL0</accession>
<name>A0A7W3RLL0_STRMR</name>
<dbReference type="GO" id="GO:0031419">
    <property type="term" value="F:cobalamin binding"/>
    <property type="evidence" value="ECO:0007669"/>
    <property type="project" value="UniProtKB-KW"/>
</dbReference>
<keyword evidence="7" id="KW-1185">Reference proteome</keyword>
<dbReference type="Gene3D" id="3.50.50.60">
    <property type="entry name" value="FAD/NAD(P)-binding domain"/>
    <property type="match status" value="1"/>
</dbReference>
<proteinExistence type="predicted"/>
<dbReference type="Pfam" id="PF13454">
    <property type="entry name" value="NAD_binding_9"/>
    <property type="match status" value="1"/>
</dbReference>
<dbReference type="SUPFAM" id="SSF51905">
    <property type="entry name" value="FAD/NAD(P)-binding domain"/>
    <property type="match status" value="1"/>
</dbReference>
<dbReference type="PANTHER" id="PTHR40254">
    <property type="entry name" value="BLR0577 PROTEIN"/>
    <property type="match status" value="1"/>
</dbReference>
<evidence type="ECO:0000256" key="3">
    <source>
        <dbReference type="ARBA" id="ARBA00023285"/>
    </source>
</evidence>
<reference evidence="6 7" key="1">
    <citation type="submission" date="2020-08" db="EMBL/GenBank/DDBJ databases">
        <title>Sequencing the genomes of 1000 actinobacteria strains.</title>
        <authorList>
            <person name="Klenk H.-P."/>
        </authorList>
    </citation>
    <scope>NUCLEOTIDE SEQUENCE [LARGE SCALE GENOMIC DNA]</scope>
    <source>
        <strain evidence="6 7">DSM 41827</strain>
    </source>
</reference>